<name>A0A2T4JB50_FUSBL</name>
<dbReference type="InterPro" id="IPR016167">
    <property type="entry name" value="FAD-bd_PCMH_sub1"/>
</dbReference>
<gene>
    <name evidence="5" type="ORF">C5F44_07185</name>
</gene>
<dbReference type="GO" id="GO:0071949">
    <property type="term" value="F:FAD binding"/>
    <property type="evidence" value="ECO:0007669"/>
    <property type="project" value="InterPro"/>
</dbReference>
<dbReference type="InterPro" id="IPR002346">
    <property type="entry name" value="Mopterin_DH_FAD-bd"/>
</dbReference>
<dbReference type="EMBL" id="PZKE01000005">
    <property type="protein sequence ID" value="PTE15057.1"/>
    <property type="molecule type" value="Genomic_DNA"/>
</dbReference>
<dbReference type="Gene3D" id="3.30.43.10">
    <property type="entry name" value="Uridine Diphospho-n-acetylenolpyruvylglucosamine Reductase, domain 2"/>
    <property type="match status" value="1"/>
</dbReference>
<dbReference type="InterPro" id="IPR016169">
    <property type="entry name" value="FAD-bd_PCMH_sub2"/>
</dbReference>
<dbReference type="Pfam" id="PF03450">
    <property type="entry name" value="CO_deh_flav_C"/>
    <property type="match status" value="1"/>
</dbReference>
<dbReference type="InterPro" id="IPR036683">
    <property type="entry name" value="CO_DH_flav_C_dom_sf"/>
</dbReference>
<dbReference type="SUPFAM" id="SSF55447">
    <property type="entry name" value="CO dehydrogenase flavoprotein C-terminal domain-like"/>
    <property type="match status" value="1"/>
</dbReference>
<accession>A0A2T4JB50</accession>
<evidence type="ECO:0000256" key="2">
    <source>
        <dbReference type="ARBA" id="ARBA00022827"/>
    </source>
</evidence>
<evidence type="ECO:0000256" key="1">
    <source>
        <dbReference type="ARBA" id="ARBA00022630"/>
    </source>
</evidence>
<dbReference type="AlphaFoldDB" id="A0A2T4JB50"/>
<evidence type="ECO:0000256" key="3">
    <source>
        <dbReference type="ARBA" id="ARBA00023002"/>
    </source>
</evidence>
<dbReference type="Gene3D" id="3.30.465.10">
    <property type="match status" value="1"/>
</dbReference>
<dbReference type="PANTHER" id="PTHR42659">
    <property type="entry name" value="XANTHINE DEHYDROGENASE SUBUNIT C-RELATED"/>
    <property type="match status" value="1"/>
</dbReference>
<dbReference type="SUPFAM" id="SSF56176">
    <property type="entry name" value="FAD-binding/transporter-associated domain-like"/>
    <property type="match status" value="1"/>
</dbReference>
<proteinExistence type="predicted"/>
<protein>
    <submittedName>
        <fullName evidence="5">Xanthine dehydrogenase</fullName>
    </submittedName>
</protein>
<dbReference type="PANTHER" id="PTHR42659:SF2">
    <property type="entry name" value="XANTHINE DEHYDROGENASE SUBUNIT C-RELATED"/>
    <property type="match status" value="1"/>
</dbReference>
<dbReference type="InterPro" id="IPR016166">
    <property type="entry name" value="FAD-bd_PCMH"/>
</dbReference>
<dbReference type="RefSeq" id="WP_107672831.1">
    <property type="nucleotide sequence ID" value="NZ_PZKE01000005.1"/>
</dbReference>
<dbReference type="InterPro" id="IPR036318">
    <property type="entry name" value="FAD-bd_PCMH-like_sf"/>
</dbReference>
<organism evidence="5 6">
    <name type="scientific">Fuscovulum blasticum DSM 2131</name>
    <dbReference type="NCBI Taxonomy" id="1188250"/>
    <lineage>
        <taxon>Bacteria</taxon>
        <taxon>Pseudomonadati</taxon>
        <taxon>Pseudomonadota</taxon>
        <taxon>Alphaproteobacteria</taxon>
        <taxon>Rhodobacterales</taxon>
        <taxon>Paracoccaceae</taxon>
        <taxon>Pseudogemmobacter</taxon>
    </lineage>
</organism>
<keyword evidence="2" id="KW-0274">FAD</keyword>
<dbReference type="Proteomes" id="UP000241362">
    <property type="component" value="Unassembled WGS sequence"/>
</dbReference>
<dbReference type="GO" id="GO:0016491">
    <property type="term" value="F:oxidoreductase activity"/>
    <property type="evidence" value="ECO:0007669"/>
    <property type="project" value="UniProtKB-KW"/>
</dbReference>
<dbReference type="InterPro" id="IPR051312">
    <property type="entry name" value="Diverse_Substr_Oxidored"/>
</dbReference>
<dbReference type="Pfam" id="PF00941">
    <property type="entry name" value="FAD_binding_5"/>
    <property type="match status" value="1"/>
</dbReference>
<keyword evidence="3" id="KW-0560">Oxidoreductase</keyword>
<dbReference type="InterPro" id="IPR005107">
    <property type="entry name" value="CO_DH_flav_C"/>
</dbReference>
<evidence type="ECO:0000313" key="5">
    <source>
        <dbReference type="EMBL" id="PTE15057.1"/>
    </source>
</evidence>
<keyword evidence="6" id="KW-1185">Reference proteome</keyword>
<reference evidence="5 6" key="1">
    <citation type="submission" date="2018-03" db="EMBL/GenBank/DDBJ databases">
        <title>Rhodobacter blasticus.</title>
        <authorList>
            <person name="Meyer T.E."/>
            <person name="Miller S."/>
            <person name="Lodha T."/>
            <person name="Gandham S."/>
            <person name="Chintalapati S."/>
            <person name="Chintalapati V.R."/>
        </authorList>
    </citation>
    <scope>NUCLEOTIDE SEQUENCE [LARGE SCALE GENOMIC DNA]</scope>
    <source>
        <strain evidence="5 6">DSM 2131</strain>
    </source>
</reference>
<feature type="domain" description="FAD-binding PCMH-type" evidence="4">
    <location>
        <begin position="1"/>
        <end position="165"/>
    </location>
</feature>
<sequence length="270" mass="27360">MGYLRPATLSEVFPAVASGARVLAGGTDLYPGQGSRLVGPVVDLTSVAALRGISLSGGLRLGACTSWSEIAEAGLPPACAALQQAARQVGGRQIQNVGTIGGNLCNASPAADGVPPLLALDAEVELLSAAGARRLPLARFLLGPRKVDLRAGEILAAVLIPETALTGRSAFQKLGARAYLVISIAMAAVRLTVDGDRITRAAVAVGACGPVASRLPAVEAALLGPVAGAADRARQADYAALSPIDDVRATAAYRRRAARELVARAVESCA</sequence>
<evidence type="ECO:0000313" key="6">
    <source>
        <dbReference type="Proteomes" id="UP000241362"/>
    </source>
</evidence>
<comment type="caution">
    <text evidence="5">The sequence shown here is derived from an EMBL/GenBank/DDBJ whole genome shotgun (WGS) entry which is preliminary data.</text>
</comment>
<dbReference type="SMART" id="SM01092">
    <property type="entry name" value="CO_deh_flav_C"/>
    <property type="match status" value="1"/>
</dbReference>
<dbReference type="Gene3D" id="3.30.390.50">
    <property type="entry name" value="CO dehydrogenase flavoprotein, C-terminal domain"/>
    <property type="match status" value="1"/>
</dbReference>
<dbReference type="PROSITE" id="PS51387">
    <property type="entry name" value="FAD_PCMH"/>
    <property type="match status" value="1"/>
</dbReference>
<evidence type="ECO:0000259" key="4">
    <source>
        <dbReference type="PROSITE" id="PS51387"/>
    </source>
</evidence>
<keyword evidence="1" id="KW-0285">Flavoprotein</keyword>